<evidence type="ECO:0000313" key="11">
    <source>
        <dbReference type="EMBL" id="KAD4060273.1"/>
    </source>
</evidence>
<dbReference type="Proteomes" id="UP000326852">
    <property type="component" value="Unassembled WGS sequence"/>
</dbReference>
<evidence type="ECO:0000256" key="2">
    <source>
        <dbReference type="ARBA" id="ARBA00009077"/>
    </source>
</evidence>
<dbReference type="InterPro" id="IPR054542">
    <property type="entry name" value="Cys_met_metab_PP"/>
</dbReference>
<feature type="region of interest" description="Disordered" evidence="10">
    <location>
        <begin position="1"/>
        <end position="22"/>
    </location>
</feature>
<dbReference type="EC" id="2.5.1.48" evidence="5"/>
<dbReference type="FunFam" id="3.40.640.10:FF:000009">
    <property type="entry name" value="Cystathionine gamma-synthase homolog"/>
    <property type="match status" value="1"/>
</dbReference>
<evidence type="ECO:0000256" key="10">
    <source>
        <dbReference type="SAM" id="MobiDB-lite"/>
    </source>
</evidence>
<keyword evidence="3 8" id="KW-0663">Pyridoxal phosphate</keyword>
<evidence type="ECO:0000256" key="3">
    <source>
        <dbReference type="ARBA" id="ARBA00022898"/>
    </source>
</evidence>
<dbReference type="GO" id="GO:0004123">
    <property type="term" value="F:cystathionine gamma-lyase activity"/>
    <property type="evidence" value="ECO:0007669"/>
    <property type="project" value="UniProtKB-ARBA"/>
</dbReference>
<dbReference type="Pfam" id="PF01053">
    <property type="entry name" value="Cys_Met_Meta_PP"/>
    <property type="match status" value="1"/>
</dbReference>
<dbReference type="PROSITE" id="PS00868">
    <property type="entry name" value="CYS_MET_METAB_PP"/>
    <property type="match status" value="1"/>
</dbReference>
<dbReference type="AlphaFoldDB" id="A0A5N6MTX8"/>
<accession>A0A5N6MTX8</accession>
<feature type="modified residue" description="N6-(pyridoxal phosphate)lysine" evidence="8">
    <location>
        <position position="199"/>
    </location>
</feature>
<reference evidence="11 12" key="1">
    <citation type="submission" date="2019-08" db="EMBL/GenBank/DDBJ databases">
        <title>Arthrobacter sp. nov., isolated from plateau pika and Tibetan wild ass.</title>
        <authorList>
            <person name="Ge Y."/>
        </authorList>
    </citation>
    <scope>NUCLEOTIDE SEQUENCE [LARGE SCALE GENOMIC DNA]</scope>
    <source>
        <strain evidence="11 12">785</strain>
    </source>
</reference>
<evidence type="ECO:0000313" key="12">
    <source>
        <dbReference type="Proteomes" id="UP000326852"/>
    </source>
</evidence>
<keyword evidence="12" id="KW-1185">Reference proteome</keyword>
<dbReference type="InterPro" id="IPR000277">
    <property type="entry name" value="Cys/Met-Metab_PyrdxlP-dep_enz"/>
</dbReference>
<dbReference type="GO" id="GO:0003962">
    <property type="term" value="F:cystathionine gamma-synthase activity"/>
    <property type="evidence" value="ECO:0007669"/>
    <property type="project" value="UniProtKB-EC"/>
</dbReference>
<name>A0A5N6MTX8_9MICC</name>
<dbReference type="GO" id="GO:0019343">
    <property type="term" value="P:cysteine biosynthetic process via cystathionine"/>
    <property type="evidence" value="ECO:0007669"/>
    <property type="project" value="TreeGrafter"/>
</dbReference>
<protein>
    <recommendedName>
        <fullName evidence="6">Cystathionine gamma-synthase</fullName>
        <ecNumber evidence="5">2.5.1.48</ecNumber>
    </recommendedName>
    <alternativeName>
        <fullName evidence="7">O-succinylhomoserine (thiol)-lyase</fullName>
    </alternativeName>
</protein>
<dbReference type="FunFam" id="3.90.1150.10:FF:000008">
    <property type="entry name" value="Cystathionine gamma-synthase"/>
    <property type="match status" value="1"/>
</dbReference>
<dbReference type="CDD" id="cd00614">
    <property type="entry name" value="CGS_like"/>
    <property type="match status" value="1"/>
</dbReference>
<proteinExistence type="inferred from homology"/>
<evidence type="ECO:0000256" key="5">
    <source>
        <dbReference type="ARBA" id="ARBA00066530"/>
    </source>
</evidence>
<dbReference type="GO" id="GO:0030170">
    <property type="term" value="F:pyridoxal phosphate binding"/>
    <property type="evidence" value="ECO:0007669"/>
    <property type="project" value="InterPro"/>
</dbReference>
<dbReference type="NCBIfam" id="NF005871">
    <property type="entry name" value="PRK07811.1"/>
    <property type="match status" value="1"/>
</dbReference>
<dbReference type="InterPro" id="IPR015421">
    <property type="entry name" value="PyrdxlP-dep_Trfase_major"/>
</dbReference>
<dbReference type="PANTHER" id="PTHR11808">
    <property type="entry name" value="TRANS-SULFURATION ENZYME FAMILY MEMBER"/>
    <property type="match status" value="1"/>
</dbReference>
<dbReference type="EMBL" id="VTFX01000001">
    <property type="protein sequence ID" value="KAD4060273.1"/>
    <property type="molecule type" value="Genomic_DNA"/>
</dbReference>
<dbReference type="InterPro" id="IPR015424">
    <property type="entry name" value="PyrdxlP-dep_Trfase"/>
</dbReference>
<comment type="catalytic activity">
    <reaction evidence="4">
        <text>O-succinyl-L-homoserine + L-cysteine = L,L-cystathionine + succinate + H(+)</text>
        <dbReference type="Rhea" id="RHEA:20397"/>
        <dbReference type="ChEBI" id="CHEBI:15378"/>
        <dbReference type="ChEBI" id="CHEBI:30031"/>
        <dbReference type="ChEBI" id="CHEBI:35235"/>
        <dbReference type="ChEBI" id="CHEBI:57661"/>
        <dbReference type="ChEBI" id="CHEBI:58161"/>
        <dbReference type="EC" id="2.5.1.48"/>
    </reaction>
</comment>
<dbReference type="PANTHER" id="PTHR11808:SF15">
    <property type="entry name" value="CYSTATHIONINE GAMMA-LYASE"/>
    <property type="match status" value="1"/>
</dbReference>
<dbReference type="GO" id="GO:0005737">
    <property type="term" value="C:cytoplasm"/>
    <property type="evidence" value="ECO:0007669"/>
    <property type="project" value="TreeGrafter"/>
</dbReference>
<dbReference type="Gene3D" id="3.90.1150.10">
    <property type="entry name" value="Aspartate Aminotransferase, domain 1"/>
    <property type="match status" value="1"/>
</dbReference>
<evidence type="ECO:0000256" key="6">
    <source>
        <dbReference type="ARBA" id="ARBA00068008"/>
    </source>
</evidence>
<evidence type="ECO:0000256" key="4">
    <source>
        <dbReference type="ARBA" id="ARBA00051441"/>
    </source>
</evidence>
<dbReference type="GO" id="GO:0019346">
    <property type="term" value="P:transsulfuration"/>
    <property type="evidence" value="ECO:0007669"/>
    <property type="project" value="InterPro"/>
</dbReference>
<comment type="caution">
    <text evidence="11">The sequence shown here is derived from an EMBL/GenBank/DDBJ whole genome shotgun (WGS) entry which is preliminary data.</text>
</comment>
<dbReference type="Gene3D" id="3.40.640.10">
    <property type="entry name" value="Type I PLP-dependent aspartate aminotransferase-like (Major domain)"/>
    <property type="match status" value="1"/>
</dbReference>
<gene>
    <name evidence="11" type="ORF">GD627_04275</name>
</gene>
<dbReference type="InterPro" id="IPR015422">
    <property type="entry name" value="PyrdxlP-dep_Trfase_small"/>
</dbReference>
<sequence>MTSFSTRAIHAGQAPDPTTGAVIPPLYQSTTYAQDGIGGLRNGYEYGRGTNPTRDSLQEQLAALEGGKHAFSFSSGLAAEDALIRGLLAPGDHIVLGNDAYGGTYRLINKVLGKWGITNAAVDMSDAAAVAAAVAAGNTKIVWLETPSNPLMKISDIAATAQAAHDAGAILVVDNTFASPYLQQPLSLGADVVVHSTTKYIGGHSDAVGGAVILNDDAMAEEIGFIQFAVGAVSAPMEAWLTTRGLKTLAVRMDRHSASAMAVAKWLRNQPAVESVLYPGLEEHPGHDLAKAQMKDFGGMVSVTFKGGEAAARKVAESTRLFLLAESLGGVESLMNYPSEMTHASVKGTDLAVPENLLRLSVGLEDIEDLIADLEQALGQL</sequence>
<evidence type="ECO:0000256" key="1">
    <source>
        <dbReference type="ARBA" id="ARBA00001933"/>
    </source>
</evidence>
<comment type="cofactor">
    <cofactor evidence="1 9">
        <name>pyridoxal 5'-phosphate</name>
        <dbReference type="ChEBI" id="CHEBI:597326"/>
    </cofactor>
</comment>
<comment type="similarity">
    <text evidence="2 9">Belongs to the trans-sulfuration enzymes family.</text>
</comment>
<dbReference type="PIRSF" id="PIRSF001434">
    <property type="entry name" value="CGS"/>
    <property type="match status" value="1"/>
</dbReference>
<evidence type="ECO:0000256" key="9">
    <source>
        <dbReference type="RuleBase" id="RU362118"/>
    </source>
</evidence>
<organism evidence="11 12">
    <name type="scientific">Arthrobacter yangruifuii</name>
    <dbReference type="NCBI Taxonomy" id="2606616"/>
    <lineage>
        <taxon>Bacteria</taxon>
        <taxon>Bacillati</taxon>
        <taxon>Actinomycetota</taxon>
        <taxon>Actinomycetes</taxon>
        <taxon>Micrococcales</taxon>
        <taxon>Micrococcaceae</taxon>
        <taxon>Arthrobacter</taxon>
    </lineage>
</organism>
<evidence type="ECO:0000256" key="7">
    <source>
        <dbReference type="ARBA" id="ARBA00083849"/>
    </source>
</evidence>
<evidence type="ECO:0000256" key="8">
    <source>
        <dbReference type="PIRSR" id="PIRSR001434-2"/>
    </source>
</evidence>
<dbReference type="SUPFAM" id="SSF53383">
    <property type="entry name" value="PLP-dependent transferases"/>
    <property type="match status" value="1"/>
</dbReference>
<keyword evidence="11" id="KW-0808">Transferase</keyword>